<dbReference type="AlphaFoldDB" id="A0AA86NCJ8"/>
<evidence type="ECO:0000256" key="1">
    <source>
        <dbReference type="SAM" id="MobiDB-lite"/>
    </source>
</evidence>
<reference evidence="3 4" key="2">
    <citation type="submission" date="2024-07" db="EMBL/GenBank/DDBJ databases">
        <authorList>
            <person name="Akdeniz Z."/>
        </authorList>
    </citation>
    <scope>NUCLEOTIDE SEQUENCE [LARGE SCALE GENOMIC DNA]</scope>
</reference>
<accession>A0AA86NCJ8</accession>
<comment type="caution">
    <text evidence="2">The sequence shown here is derived from an EMBL/GenBank/DDBJ whole genome shotgun (WGS) entry which is preliminary data.</text>
</comment>
<feature type="compositionally biased region" description="Polar residues" evidence="1">
    <location>
        <begin position="399"/>
        <end position="419"/>
    </location>
</feature>
<feature type="region of interest" description="Disordered" evidence="1">
    <location>
        <begin position="379"/>
        <end position="419"/>
    </location>
</feature>
<sequence length="541" mass="63162">MQQDSILSYEDLYNTLQSADQSSFLHHSKHSKPQSTNQFDVPLAYKNTPPQLSELEELAQSLRQNKIKPKIQSISEHSDEDIDSFAFRKKRNLNINPQKPALLQKNAFDIPYTKRIKQNTPIKQTKQINQKQYQDKPKMKQKQTINEDEQELDVQKITSPLIRVPRKFKKPLKHDSTLFNAVELPQESFIEQLALSTAKSPKQFVFQQKVKQSAQLNSVHEKQHKKQENIEIHSCTVNKPKSKTQTYSSKQNIEDSEPSVEIFTENDALVHSCSKTITKTKAKQYSKTNQSYSEQDTKDVSKISQNDEQNQIIQISLKRSQKKTVSKQQSESLDQSSSSEQNTKRTIPRNYTQQSNEKYEFEVQEQTIKRSQKIKQCKQYTDSESSESNQIQISRNQKSKTNQKQLNSQSTKNIKQNTQSNNQIIRSTGQIQNQNETQIIQIKSETAKNISEQFYRDVYDEDKYSKPCILNMETVNNQTDITMKNKDIPVFKRQLIPKHTSNQNIKVIDEIHEVRPQIHKRKYLQEESDQYIDINRIRGGY</sequence>
<feature type="compositionally biased region" description="Polar residues" evidence="1">
    <location>
        <begin position="122"/>
        <end position="132"/>
    </location>
</feature>
<feature type="compositionally biased region" description="Low complexity" evidence="1">
    <location>
        <begin position="326"/>
        <end position="341"/>
    </location>
</feature>
<reference evidence="2" key="1">
    <citation type="submission" date="2023-06" db="EMBL/GenBank/DDBJ databases">
        <authorList>
            <person name="Kurt Z."/>
        </authorList>
    </citation>
    <scope>NUCLEOTIDE SEQUENCE</scope>
</reference>
<gene>
    <name evidence="3" type="ORF">HINF_LOCUS20026</name>
    <name evidence="2" type="ORF">HINF_LOCUS4296</name>
</gene>
<evidence type="ECO:0000313" key="4">
    <source>
        <dbReference type="Proteomes" id="UP001642409"/>
    </source>
</evidence>
<dbReference type="EMBL" id="CAXDID020000053">
    <property type="protein sequence ID" value="CAL6006165.1"/>
    <property type="molecule type" value="Genomic_DNA"/>
</dbReference>
<dbReference type="EMBL" id="CATOUU010000108">
    <property type="protein sequence ID" value="CAI9916651.1"/>
    <property type="molecule type" value="Genomic_DNA"/>
</dbReference>
<feature type="compositionally biased region" description="Polar residues" evidence="1">
    <location>
        <begin position="285"/>
        <end position="294"/>
    </location>
</feature>
<evidence type="ECO:0000313" key="2">
    <source>
        <dbReference type="EMBL" id="CAI9916651.1"/>
    </source>
</evidence>
<keyword evidence="4" id="KW-1185">Reference proteome</keyword>
<feature type="compositionally biased region" description="Polar residues" evidence="1">
    <location>
        <begin position="240"/>
        <end position="251"/>
    </location>
</feature>
<feature type="region of interest" description="Disordered" evidence="1">
    <location>
        <begin position="240"/>
        <end position="259"/>
    </location>
</feature>
<feature type="region of interest" description="Disordered" evidence="1">
    <location>
        <begin position="281"/>
        <end position="364"/>
    </location>
</feature>
<name>A0AA86NCJ8_9EUKA</name>
<dbReference type="Proteomes" id="UP001642409">
    <property type="component" value="Unassembled WGS sequence"/>
</dbReference>
<protein>
    <submittedName>
        <fullName evidence="3">Hypothetical_protein</fullName>
    </submittedName>
</protein>
<feature type="region of interest" description="Disordered" evidence="1">
    <location>
        <begin position="122"/>
        <end position="147"/>
    </location>
</feature>
<feature type="compositionally biased region" description="Low complexity" evidence="1">
    <location>
        <begin position="386"/>
        <end position="396"/>
    </location>
</feature>
<feature type="compositionally biased region" description="Polar residues" evidence="1">
    <location>
        <begin position="302"/>
        <end position="318"/>
    </location>
</feature>
<organism evidence="2">
    <name type="scientific">Hexamita inflata</name>
    <dbReference type="NCBI Taxonomy" id="28002"/>
    <lineage>
        <taxon>Eukaryota</taxon>
        <taxon>Metamonada</taxon>
        <taxon>Diplomonadida</taxon>
        <taxon>Hexamitidae</taxon>
        <taxon>Hexamitinae</taxon>
        <taxon>Hexamita</taxon>
    </lineage>
</organism>
<evidence type="ECO:0000313" key="3">
    <source>
        <dbReference type="EMBL" id="CAL6006165.1"/>
    </source>
</evidence>
<proteinExistence type="predicted"/>